<protein>
    <submittedName>
        <fullName evidence="3">Uncharacterized protein</fullName>
    </submittedName>
</protein>
<name>A0A2N0HLA2_9SPHN</name>
<evidence type="ECO:0000256" key="2">
    <source>
        <dbReference type="SAM" id="Phobius"/>
    </source>
</evidence>
<evidence type="ECO:0000313" key="3">
    <source>
        <dbReference type="EMBL" id="PKB19668.1"/>
    </source>
</evidence>
<reference evidence="3 4" key="1">
    <citation type="submission" date="2017-11" db="EMBL/GenBank/DDBJ databases">
        <title>Genomic Encyclopedia of Type Strains, Phase III (KMG-III): the genomes of soil and plant-associated and newly described type strains.</title>
        <authorList>
            <person name="Whitman W."/>
        </authorList>
    </citation>
    <scope>NUCLEOTIDE SEQUENCE [LARGE SCALE GENOMIC DNA]</scope>
    <source>
        <strain evidence="3 4">CGMCC 1.12274</strain>
    </source>
</reference>
<dbReference type="EMBL" id="PHUF01000003">
    <property type="protein sequence ID" value="PKB19668.1"/>
    <property type="molecule type" value="Genomic_DNA"/>
</dbReference>
<dbReference type="RefSeq" id="WP_100867115.1">
    <property type="nucleotide sequence ID" value="NZ_PHUF01000003.1"/>
</dbReference>
<accession>A0A2N0HLA2</accession>
<keyword evidence="2" id="KW-0472">Membrane</keyword>
<organism evidence="3 4">
    <name type="scientific">Novosphingobium kunmingense</name>
    <dbReference type="NCBI Taxonomy" id="1211806"/>
    <lineage>
        <taxon>Bacteria</taxon>
        <taxon>Pseudomonadati</taxon>
        <taxon>Pseudomonadota</taxon>
        <taxon>Alphaproteobacteria</taxon>
        <taxon>Sphingomonadales</taxon>
        <taxon>Sphingomonadaceae</taxon>
        <taxon>Novosphingobium</taxon>
    </lineage>
</organism>
<sequence>MDSAPGWLAWLNSGAAVTAGAAIAWLFNAWIEARKTRDDRTSASEQTQLRVGEHGTELMKEVLRVVRADLDAAKLEVAQLRGEMAAFQDIERRLMHFEEALFHIDHLIRAEETGDREAAEHAAELFLTKMRALRQLRGDEANREQAARAAGRLFEDKEG</sequence>
<proteinExistence type="predicted"/>
<keyword evidence="2" id="KW-1133">Transmembrane helix</keyword>
<comment type="caution">
    <text evidence="3">The sequence shown here is derived from an EMBL/GenBank/DDBJ whole genome shotgun (WGS) entry which is preliminary data.</text>
</comment>
<keyword evidence="1" id="KW-0175">Coiled coil</keyword>
<evidence type="ECO:0000256" key="1">
    <source>
        <dbReference type="SAM" id="Coils"/>
    </source>
</evidence>
<gene>
    <name evidence="3" type="ORF">B0I00_1908</name>
</gene>
<dbReference type="AlphaFoldDB" id="A0A2N0HLA2"/>
<evidence type="ECO:0000313" key="4">
    <source>
        <dbReference type="Proteomes" id="UP000232587"/>
    </source>
</evidence>
<feature type="transmembrane region" description="Helical" evidence="2">
    <location>
        <begin position="6"/>
        <end position="27"/>
    </location>
</feature>
<feature type="coiled-coil region" evidence="1">
    <location>
        <begin position="63"/>
        <end position="90"/>
    </location>
</feature>
<dbReference type="Proteomes" id="UP000232587">
    <property type="component" value="Unassembled WGS sequence"/>
</dbReference>
<keyword evidence="2" id="KW-0812">Transmembrane</keyword>
<keyword evidence="4" id="KW-1185">Reference proteome</keyword>